<feature type="transmembrane region" description="Helical" evidence="2">
    <location>
        <begin position="32"/>
        <end position="54"/>
    </location>
</feature>
<evidence type="ECO:0000313" key="4">
    <source>
        <dbReference type="Proteomes" id="UP000075321"/>
    </source>
</evidence>
<evidence type="ECO:0000256" key="1">
    <source>
        <dbReference type="SAM" id="MobiDB-lite"/>
    </source>
</evidence>
<comment type="caution">
    <text evidence="3">The sequence shown here is derived from an EMBL/GenBank/DDBJ whole genome shotgun (WGS) entry which is preliminary data.</text>
</comment>
<protein>
    <submittedName>
        <fullName evidence="3">Uncharacterized protein</fullName>
    </submittedName>
</protein>
<evidence type="ECO:0000313" key="3">
    <source>
        <dbReference type="EMBL" id="KYH27261.1"/>
    </source>
</evidence>
<feature type="transmembrane region" description="Helical" evidence="2">
    <location>
        <begin position="60"/>
        <end position="80"/>
    </location>
</feature>
<dbReference type="AlphaFoldDB" id="A0A151AHY9"/>
<keyword evidence="2" id="KW-0472">Membrane</keyword>
<keyword evidence="2" id="KW-0812">Transmembrane</keyword>
<organism evidence="3 4">
    <name type="scientific">Halalkalicoccus paucihalophilus</name>
    <dbReference type="NCBI Taxonomy" id="1008153"/>
    <lineage>
        <taxon>Archaea</taxon>
        <taxon>Methanobacteriati</taxon>
        <taxon>Methanobacteriota</taxon>
        <taxon>Stenosarchaea group</taxon>
        <taxon>Halobacteria</taxon>
        <taxon>Halobacteriales</taxon>
        <taxon>Halococcaceae</taxon>
        <taxon>Halalkalicoccus</taxon>
    </lineage>
</organism>
<sequence>MDSLSDHTSRRSTRGRGSDRGSGGPTAAINRFLLLAGALLFINGISVTLIAALIPFAISSAIVVTFVTFLTAASALAYIAKRNPARTLALVETARPLVEILTDRDRARRQGGL</sequence>
<gene>
    <name evidence="3" type="ORF">HAPAU_07140</name>
</gene>
<dbReference type="EMBL" id="LTAZ01000002">
    <property type="protein sequence ID" value="KYH27261.1"/>
    <property type="molecule type" value="Genomic_DNA"/>
</dbReference>
<dbReference type="Proteomes" id="UP000075321">
    <property type="component" value="Unassembled WGS sequence"/>
</dbReference>
<accession>A0A151AHY9</accession>
<evidence type="ECO:0000256" key="2">
    <source>
        <dbReference type="SAM" id="Phobius"/>
    </source>
</evidence>
<dbReference type="PATRIC" id="fig|1008153.3.peg.716"/>
<reference evidence="3 4" key="1">
    <citation type="submission" date="2016-02" db="EMBL/GenBank/DDBJ databases">
        <title>Genome sequence of Halalkalicoccus paucihalophilus DSM 24557.</title>
        <authorList>
            <person name="Poehlein A."/>
            <person name="Daniel R."/>
        </authorList>
    </citation>
    <scope>NUCLEOTIDE SEQUENCE [LARGE SCALE GENOMIC DNA]</scope>
    <source>
        <strain evidence="3 4">DSM 24557</strain>
    </source>
</reference>
<dbReference type="RefSeq" id="WP_066379636.1">
    <property type="nucleotide sequence ID" value="NZ_LTAZ01000002.1"/>
</dbReference>
<keyword evidence="4" id="KW-1185">Reference proteome</keyword>
<proteinExistence type="predicted"/>
<keyword evidence="2" id="KW-1133">Transmembrane helix</keyword>
<feature type="region of interest" description="Disordered" evidence="1">
    <location>
        <begin position="1"/>
        <end position="25"/>
    </location>
</feature>
<dbReference type="OrthoDB" id="379153at2157"/>
<name>A0A151AHY9_9EURY</name>